<evidence type="ECO:0000313" key="2">
    <source>
        <dbReference type="EMBL" id="KRM17474.1"/>
    </source>
</evidence>
<evidence type="ECO:0000256" key="1">
    <source>
        <dbReference type="SAM" id="MobiDB-lite"/>
    </source>
</evidence>
<dbReference type="Proteomes" id="UP000051302">
    <property type="component" value="Unassembled WGS sequence"/>
</dbReference>
<keyword evidence="3" id="KW-1185">Reference proteome</keyword>
<comment type="caution">
    <text evidence="2">The sequence shown here is derived from an EMBL/GenBank/DDBJ whole genome shotgun (WGS) entry which is preliminary data.</text>
</comment>
<sequence>MSKDKQLINFNLSEIAEGAVQAKFAKEVQRVCENILDLNTDASKKRKITLTLTYVPNDQRNSVDVGVEAKSTLAPQVGTSTTMLLGRDMNTGFIAANELKSNVPGQTYIDVDDGKAKTDIGESVDEVESKEKVAEENIENSDKKQNIIDLQKNKA</sequence>
<proteinExistence type="predicted"/>
<reference evidence="2 3" key="1">
    <citation type="journal article" date="2015" name="Genome Announc.">
        <title>Expanding the biotechnology potential of lactobacilli through comparative genomics of 213 strains and associated genera.</title>
        <authorList>
            <person name="Sun Z."/>
            <person name="Harris H.M."/>
            <person name="McCann A."/>
            <person name="Guo C."/>
            <person name="Argimon S."/>
            <person name="Zhang W."/>
            <person name="Yang X."/>
            <person name="Jeffery I.B."/>
            <person name="Cooney J.C."/>
            <person name="Kagawa T.F."/>
            <person name="Liu W."/>
            <person name="Song Y."/>
            <person name="Salvetti E."/>
            <person name="Wrobel A."/>
            <person name="Rasinkangas P."/>
            <person name="Parkhill J."/>
            <person name="Rea M.C."/>
            <person name="O'Sullivan O."/>
            <person name="Ritari J."/>
            <person name="Douillard F.P."/>
            <person name="Paul Ross R."/>
            <person name="Yang R."/>
            <person name="Briner A.E."/>
            <person name="Felis G.E."/>
            <person name="de Vos W.M."/>
            <person name="Barrangou R."/>
            <person name="Klaenhammer T.R."/>
            <person name="Caufield P.W."/>
            <person name="Cui Y."/>
            <person name="Zhang H."/>
            <person name="O'Toole P.W."/>
        </authorList>
    </citation>
    <scope>NUCLEOTIDE SEQUENCE [LARGE SCALE GENOMIC DNA]</scope>
    <source>
        <strain evidence="2 3">DSM 16982</strain>
    </source>
</reference>
<dbReference type="RefSeq" id="WP_057891737.1">
    <property type="nucleotide sequence ID" value="NZ_AZFV01000009.1"/>
</dbReference>
<organism evidence="2 3">
    <name type="scientific">Companilactobacillus nantensis DSM 16982</name>
    <dbReference type="NCBI Taxonomy" id="1423774"/>
    <lineage>
        <taxon>Bacteria</taxon>
        <taxon>Bacillati</taxon>
        <taxon>Bacillota</taxon>
        <taxon>Bacilli</taxon>
        <taxon>Lactobacillales</taxon>
        <taxon>Lactobacillaceae</taxon>
        <taxon>Companilactobacillus</taxon>
    </lineage>
</organism>
<evidence type="ECO:0008006" key="4">
    <source>
        <dbReference type="Google" id="ProtNLM"/>
    </source>
</evidence>
<dbReference type="AlphaFoldDB" id="A0A0R1WHP0"/>
<protein>
    <recommendedName>
        <fullName evidence="4">Replication terminator protein</fullName>
    </recommendedName>
</protein>
<gene>
    <name evidence="2" type="ORF">FD31_GL002665</name>
</gene>
<dbReference type="STRING" id="1423774.FD31_GL002665"/>
<evidence type="ECO:0000313" key="3">
    <source>
        <dbReference type="Proteomes" id="UP000051302"/>
    </source>
</evidence>
<feature type="compositionally biased region" description="Basic and acidic residues" evidence="1">
    <location>
        <begin position="127"/>
        <end position="146"/>
    </location>
</feature>
<dbReference type="EMBL" id="AZFV01000009">
    <property type="protein sequence ID" value="KRM17474.1"/>
    <property type="molecule type" value="Genomic_DNA"/>
</dbReference>
<dbReference type="PATRIC" id="fig|1423774.3.peg.2774"/>
<feature type="region of interest" description="Disordered" evidence="1">
    <location>
        <begin position="120"/>
        <end position="155"/>
    </location>
</feature>
<name>A0A0R1WHP0_9LACO</name>
<accession>A0A0R1WHP0</accession>